<evidence type="ECO:0000313" key="2">
    <source>
        <dbReference type="EMBL" id="MFC5649360.1"/>
    </source>
</evidence>
<dbReference type="EMBL" id="JBHSOW010000032">
    <property type="protein sequence ID" value="MFC5649360.1"/>
    <property type="molecule type" value="Genomic_DNA"/>
</dbReference>
<reference evidence="3" key="1">
    <citation type="journal article" date="2019" name="Int. J. Syst. Evol. Microbiol.">
        <title>The Global Catalogue of Microorganisms (GCM) 10K type strain sequencing project: providing services to taxonomists for standard genome sequencing and annotation.</title>
        <authorList>
            <consortium name="The Broad Institute Genomics Platform"/>
            <consortium name="The Broad Institute Genome Sequencing Center for Infectious Disease"/>
            <person name="Wu L."/>
            <person name="Ma J."/>
        </authorList>
    </citation>
    <scope>NUCLEOTIDE SEQUENCE [LARGE SCALE GENOMIC DNA]</scope>
    <source>
        <strain evidence="3">CGMCC 1.3240</strain>
    </source>
</reference>
<name>A0ABW0VYU3_9BACL</name>
<feature type="transmembrane region" description="Helical" evidence="1">
    <location>
        <begin position="131"/>
        <end position="150"/>
    </location>
</feature>
<proteinExistence type="predicted"/>
<dbReference type="Proteomes" id="UP001596047">
    <property type="component" value="Unassembled WGS sequence"/>
</dbReference>
<comment type="caution">
    <text evidence="2">The sequence shown here is derived from an EMBL/GenBank/DDBJ whole genome shotgun (WGS) entry which is preliminary data.</text>
</comment>
<gene>
    <name evidence="2" type="ORF">ACFPYJ_09490</name>
</gene>
<accession>A0ABW0VYU3</accession>
<evidence type="ECO:0008006" key="4">
    <source>
        <dbReference type="Google" id="ProtNLM"/>
    </source>
</evidence>
<keyword evidence="1" id="KW-1133">Transmembrane helix</keyword>
<keyword evidence="1" id="KW-0812">Transmembrane</keyword>
<evidence type="ECO:0000256" key="1">
    <source>
        <dbReference type="SAM" id="Phobius"/>
    </source>
</evidence>
<keyword evidence="1" id="KW-0472">Membrane</keyword>
<dbReference type="RefSeq" id="WP_379187866.1">
    <property type="nucleotide sequence ID" value="NZ_JBHSOW010000032.1"/>
</dbReference>
<keyword evidence="3" id="KW-1185">Reference proteome</keyword>
<organism evidence="2 3">
    <name type="scientific">Paenibacillus solisilvae</name>
    <dbReference type="NCBI Taxonomy" id="2486751"/>
    <lineage>
        <taxon>Bacteria</taxon>
        <taxon>Bacillati</taxon>
        <taxon>Bacillota</taxon>
        <taxon>Bacilli</taxon>
        <taxon>Bacillales</taxon>
        <taxon>Paenibacillaceae</taxon>
        <taxon>Paenibacillus</taxon>
    </lineage>
</organism>
<evidence type="ECO:0000313" key="3">
    <source>
        <dbReference type="Proteomes" id="UP001596047"/>
    </source>
</evidence>
<sequence length="410" mass="45314">MKDDRKDQLTVTEAEVDQAWERLFEKVKMEPVADFWVKAADVEMTAQAVQTVEGKAIVQTQQEVPTVQAVPAVPKQQMEADVQKVSAVPTQQTVHAEQTVQTVQRAAQLTEPVLPLETIRRSKQSRRMKKWVTAGMTAVVAGLLLFSPWGQKAMASMLNHFRIQHFETVSVTEADFEAFRQAISEGAIGEKQFNLMRYGDIEQRGGGLTKILSQDEAGRIAGHSLKHLQGAGNEVTYQPQQELIFKLHIKEINKLITVLGGETTFPKSVDGQPIQLHLPGTFLMQAEPAEGEAASGKTLIQFPAPALDVPDGVDLEQVREAVLDLPMLPESIRTKLAGIGDWRHTLPIPTNGDNVRALTLDGQEAVLSANDRERSLIWLQDGWVYELRGTTADYPSDDSLINEAKGLIQS</sequence>
<protein>
    <recommendedName>
        <fullName evidence="4">DUF4367 domain-containing protein</fullName>
    </recommendedName>
</protein>